<sequence>MPGLAAMTDAEPLIRFHQVTPGGRAPQRADRAAGGTLPTRAFRYCESATTASGFGWLVFPPIGLALVWDGSEIHWTWDGADAWHPLSVAQFPGFRDQFDGAAPEGVRGFSPPLVGALPEPGLVNLWSGLFARSRPGWSLLVRPPVNLPRQPGFEVYEGLVEADRWFGPLFVNLRLTRTHAPVRFDPDLPIFQVQPIPRDAYDDAALNAFPVAEGLGAMTPSDWADYERSVVAPRRGGQCPLGRHATEVRRRRRSAVA</sequence>
<evidence type="ECO:0000256" key="1">
    <source>
        <dbReference type="SAM" id="MobiDB-lite"/>
    </source>
</evidence>
<proteinExistence type="predicted"/>
<dbReference type="Pfam" id="PF19541">
    <property type="entry name" value="DUF6065"/>
    <property type="match status" value="1"/>
</dbReference>
<keyword evidence="3" id="KW-1185">Reference proteome</keyword>
<accession>A0ABN6P817</accession>
<dbReference type="InterPro" id="IPR045709">
    <property type="entry name" value="DUF6065"/>
</dbReference>
<protein>
    <recommendedName>
        <fullName evidence="4">DUF2169 domain-containing protein</fullName>
    </recommendedName>
</protein>
<gene>
    <name evidence="2" type="ORF">Rmf_39060</name>
</gene>
<evidence type="ECO:0000313" key="3">
    <source>
        <dbReference type="Proteomes" id="UP000831327"/>
    </source>
</evidence>
<name>A0ABN6P817_9PROT</name>
<evidence type="ECO:0008006" key="4">
    <source>
        <dbReference type="Google" id="ProtNLM"/>
    </source>
</evidence>
<feature type="region of interest" description="Disordered" evidence="1">
    <location>
        <begin position="237"/>
        <end position="257"/>
    </location>
</feature>
<dbReference type="EMBL" id="AP025637">
    <property type="protein sequence ID" value="BDG73977.1"/>
    <property type="molecule type" value="Genomic_DNA"/>
</dbReference>
<evidence type="ECO:0000313" key="2">
    <source>
        <dbReference type="EMBL" id="BDG73977.1"/>
    </source>
</evidence>
<organism evidence="2 3">
    <name type="scientific">Roseomonas fluvialis</name>
    <dbReference type="NCBI Taxonomy" id="1750527"/>
    <lineage>
        <taxon>Bacteria</taxon>
        <taxon>Pseudomonadati</taxon>
        <taxon>Pseudomonadota</taxon>
        <taxon>Alphaproteobacteria</taxon>
        <taxon>Acetobacterales</taxon>
        <taxon>Roseomonadaceae</taxon>
        <taxon>Roseomonas</taxon>
    </lineage>
</organism>
<dbReference type="Proteomes" id="UP000831327">
    <property type="component" value="Chromosome"/>
</dbReference>
<reference evidence="2 3" key="1">
    <citation type="journal article" date="2016" name="Microbes Environ.">
        <title>Phylogenetically diverse aerobic anoxygenic phototrophic bacteria isolated from epilithic biofilms in Tama river, Japan.</title>
        <authorList>
            <person name="Hirose S."/>
            <person name="Matsuura K."/>
            <person name="Haruta S."/>
        </authorList>
    </citation>
    <scope>NUCLEOTIDE SEQUENCE [LARGE SCALE GENOMIC DNA]</scope>
    <source>
        <strain evidence="2 3">S08</strain>
    </source>
</reference>